<keyword evidence="2" id="KW-0732">Signal</keyword>
<evidence type="ECO:0000259" key="3">
    <source>
        <dbReference type="SMART" id="SM01360"/>
    </source>
</evidence>
<gene>
    <name evidence="4" type="ORF">F2Y61_16350</name>
</gene>
<comment type="caution">
    <text evidence="4">The sequence shown here is derived from an EMBL/GenBank/DDBJ whole genome shotgun (WGS) entry which is preliminary data.</text>
</comment>
<dbReference type="PANTHER" id="PTHR40094">
    <property type="entry name" value="ALPHA-2-MACROGLOBULIN HOMOLOG"/>
    <property type="match status" value="1"/>
</dbReference>
<dbReference type="Pfam" id="PF01835">
    <property type="entry name" value="MG2"/>
    <property type="match status" value="1"/>
</dbReference>
<dbReference type="SUPFAM" id="SSF48239">
    <property type="entry name" value="Terpenoid cyclases/Protein prenyltransferases"/>
    <property type="match status" value="1"/>
</dbReference>
<organism evidence="4 5">
    <name type="scientific">Phocaeicola dorei</name>
    <dbReference type="NCBI Taxonomy" id="357276"/>
    <lineage>
        <taxon>Bacteria</taxon>
        <taxon>Pseudomonadati</taxon>
        <taxon>Bacteroidota</taxon>
        <taxon>Bacteroidia</taxon>
        <taxon>Bacteroidales</taxon>
        <taxon>Bacteroidaceae</taxon>
        <taxon>Phocaeicola</taxon>
    </lineage>
</organism>
<dbReference type="Pfam" id="PF00207">
    <property type="entry name" value="A2M"/>
    <property type="match status" value="1"/>
</dbReference>
<dbReference type="InterPro" id="IPR002890">
    <property type="entry name" value="MG2"/>
</dbReference>
<dbReference type="PANTHER" id="PTHR40094:SF1">
    <property type="entry name" value="UBIQUITIN DOMAIN-CONTAINING PROTEIN"/>
    <property type="match status" value="1"/>
</dbReference>
<feature type="domain" description="Alpha-2-macroglobulin" evidence="3">
    <location>
        <begin position="1146"/>
        <end position="1236"/>
    </location>
</feature>
<name>A0A5M5ZRG8_9BACT</name>
<evidence type="ECO:0000256" key="2">
    <source>
        <dbReference type="SAM" id="SignalP"/>
    </source>
</evidence>
<evidence type="ECO:0000256" key="1">
    <source>
        <dbReference type="ARBA" id="ARBA00010556"/>
    </source>
</evidence>
<feature type="chain" id="PRO_5024297087" evidence="2">
    <location>
        <begin position="23"/>
        <end position="1893"/>
    </location>
</feature>
<dbReference type="InterPro" id="IPR008930">
    <property type="entry name" value="Terpenoid_cyclase/PrenylTrfase"/>
</dbReference>
<dbReference type="InterPro" id="IPR001599">
    <property type="entry name" value="Macroglobln_a2"/>
</dbReference>
<dbReference type="Gene3D" id="1.50.10.20">
    <property type="match status" value="1"/>
</dbReference>
<dbReference type="Pfam" id="PF17973">
    <property type="entry name" value="bMG10"/>
    <property type="match status" value="1"/>
</dbReference>
<dbReference type="Gene3D" id="2.60.40.1930">
    <property type="match status" value="1"/>
</dbReference>
<sequence>MKIRYLSLIVLLVMSVFAPIQAQTYDNLWKELEVLERKDLPQSVISKAMKIYDKAKAEQNVPQMMKAYLTAMQYRSLLTPDSLKVDMNGLEQWASQTGSVEDKAILYSILGEMAMSADVKKGLGYLQASLKDKDRLLLVPVEKLRSMVRVGEASKRYFRDNLYNLLARRAIQIMQQYRWQAAAKANQTNSLPADMTDMDKFVTYQFVPVSDCDLTAAVMQAYQSLLKAYDTETEREGWLLTAVDALNYLYRNFSGNFSNDVCQQELRKWIHTYPAVKTVPEAYLALAQFLQYQNNQVERLRIVREGIAGYPRYEGINQLKNIEKEILNASLSLEIATAYPGEQQSVKVNYKNLIGITLQLYKVNLPVTSAVLQNRTTHFESKYARLQREEHFSLKPTTDYLNIDTTLTIQAPQAGIYFLKAVPDGKKGVSDGTLMNVTALKTIYRPLPDGTLELVVVDAVSGQPVSEAEVTIYTEKGGGYSPQQTYQADKQGTLKLDFLNSNKYWYNAHTATDNAMPILNLWKNDYYYKESKKKEVLQLFTDRSIYRPGQTVYVSGLAYEMEKDSTRVLADKKYTVSLYDANNNETGKVEVWTNGFGSFSGQFVLPSPCLTGYFSLRAADTSVSFKVEEYKRPTFDVTFEPVKVEYQVGDSIEVAGMAKTFAGAPVQNARVHYNISRSYAWFWRFMGRGSARWEGEAMTDADGKFTVPVHFEIDSDRRESPLWYYTYNIQADVTDGAGETQQANLSLPLGSTSMVLNMDNLPDNLVKEKKLEIKLTAMNLSGEPVDTLVTYQVVEMEKQKDGQEKEGRKVLTGTVEANKSFIPEAIYALPSGNYRLKLSAKDTQGRECTASKNFLLFSLNDKRPPFVITDWFYQDGLEFDAASPATIYIGSSEKNVYLLYDVFAGNKRLESKRIQLSDSVISFRFPYKKEYGDGILVSMAFVKDGRLYSHNARIMKPAPEKKLQLKWTTFRDKLRPGQQEEWKLTVLYPDGRPAEAEMLATMYDASLDKIYSAHKLDFGVDFHCVVPLTYWNTSYMRNAYLYVDFPLKRFRAVPLEYSELIIPSTGRMEAVVVGYGGGSPRATLTGALKIRGRSAANAVMNQEAVTDMVLQEEMVETSAQEKAEMGSSEELAETGDIQIRENFAETAFFYPQLRTNETGEVSISFVLPESLTRWKFMGLAHTQNVDYGKIEATATASKEFMLQPNMPRFVRVGDKANIAASLMNLSDKGVKGTVRMELFNPETEKVFYSQKQKFDMKGGETGHVNFAFEVSDKYAVMACRMVADGDTFSDGEQRYIPVLTDKQWVTETVPLNVNGEGVHTFSLENLFNKHSKTASEQRLTVEFTAHPAWYAVQALPVVANPQNEDALSWATAYYAHSLAACIVKENPRIKQVFDSWKAQGGTKETFMSNLQKNQELKNILLAETPWLTEATNEAEQKQRIATLFDLNTMNSGLAVSVEKLRELQNGDGAWSWYKGMQGSRYVTTQVMEMLVRLNALTPQDADSRMQPMIQKGFEYLGKQAAEEYKSMKEAEKKGAVGIRPSEQVLRYLYICALDGKAPVDEKVNRYFIDKLSGEGKELTIYGKALGAIILQQAGKVAEAKLFMQSLMEYSVVTDEMGRYFDTPKARYSWFSYKIPTEVAAMEAIQRITKDTKAIDEMKRWLLKQKQTQTWETPIATADAVYVLMATGTSDLLANTGGVEITLGKEVIRTPADEAIGYIKKTMSGDVMNIKKIRVDKEGAGMGWGAVYAQYLESMDQISGQGNGLSVSRQLYKGDEALNESAPLKVGDKITVRLTVKADRDMDFVQIKDDRAACMEPLQAVSGFRWSNGLGYYQATKDASTQFFIDQMRKGTYVIEYQVYVNRTGEYQAGIATVQSAYAPEFGGHTGGYRVMVE</sequence>
<dbReference type="InterPro" id="IPR051802">
    <property type="entry name" value="YfhM-like"/>
</dbReference>
<protein>
    <submittedName>
        <fullName evidence="4">Alpha-2-macroglobulin</fullName>
    </submittedName>
</protein>
<dbReference type="InterPro" id="IPR041246">
    <property type="entry name" value="Bact_MG10"/>
</dbReference>
<dbReference type="GO" id="GO:0004866">
    <property type="term" value="F:endopeptidase inhibitor activity"/>
    <property type="evidence" value="ECO:0007669"/>
    <property type="project" value="InterPro"/>
</dbReference>
<reference evidence="4 5" key="1">
    <citation type="journal article" date="2019" name="Nat. Med.">
        <title>A library of human gut bacterial isolates paired with longitudinal multiomics data enables mechanistic microbiome research.</title>
        <authorList>
            <person name="Poyet M."/>
            <person name="Groussin M."/>
            <person name="Gibbons S.M."/>
            <person name="Avila-Pacheco J."/>
            <person name="Jiang X."/>
            <person name="Kearney S.M."/>
            <person name="Perrotta A.R."/>
            <person name="Berdy B."/>
            <person name="Zhao S."/>
            <person name="Lieberman T.D."/>
            <person name="Swanson P.K."/>
            <person name="Smith M."/>
            <person name="Roesemann S."/>
            <person name="Alexander J.E."/>
            <person name="Rich S.A."/>
            <person name="Livny J."/>
            <person name="Vlamakis H."/>
            <person name="Clish C."/>
            <person name="Bullock K."/>
            <person name="Deik A."/>
            <person name="Scott J."/>
            <person name="Pierce K.A."/>
            <person name="Xavier R.J."/>
            <person name="Alm E.J."/>
        </authorList>
    </citation>
    <scope>NUCLEOTIDE SEQUENCE [LARGE SCALE GENOMIC DNA]</scope>
    <source>
        <strain evidence="4 5">BIOML-A5</strain>
    </source>
</reference>
<dbReference type="Proteomes" id="UP000347681">
    <property type="component" value="Unassembled WGS sequence"/>
</dbReference>
<feature type="signal peptide" evidence="2">
    <location>
        <begin position="1"/>
        <end position="22"/>
    </location>
</feature>
<proteinExistence type="inferred from homology"/>
<comment type="similarity">
    <text evidence="1">Belongs to the protease inhibitor I39 (alpha-2-macroglobulin) family. Bacterial alpha-2-macroglobulin subfamily.</text>
</comment>
<dbReference type="SMART" id="SM01360">
    <property type="entry name" value="A2M"/>
    <property type="match status" value="1"/>
</dbReference>
<evidence type="ECO:0000313" key="5">
    <source>
        <dbReference type="Proteomes" id="UP000347681"/>
    </source>
</evidence>
<dbReference type="RefSeq" id="WP_149941110.1">
    <property type="nucleotide sequence ID" value="NZ_VVZB01000010.1"/>
</dbReference>
<dbReference type="Gene3D" id="2.20.130.20">
    <property type="match status" value="1"/>
</dbReference>
<evidence type="ECO:0000313" key="4">
    <source>
        <dbReference type="EMBL" id="KAA5381088.1"/>
    </source>
</evidence>
<dbReference type="EMBL" id="VVZB01000010">
    <property type="protein sequence ID" value="KAA5381088.1"/>
    <property type="molecule type" value="Genomic_DNA"/>
</dbReference>
<accession>A0A5M5ZRG8</accession>